<protein>
    <submittedName>
        <fullName evidence="2">Uncharacterized protein</fullName>
    </submittedName>
</protein>
<dbReference type="EMBL" id="GBRH01198412">
    <property type="protein sequence ID" value="JAD99483.1"/>
    <property type="molecule type" value="Transcribed_RNA"/>
</dbReference>
<proteinExistence type="predicted"/>
<feature type="compositionally biased region" description="Basic residues" evidence="1">
    <location>
        <begin position="14"/>
        <end position="25"/>
    </location>
</feature>
<evidence type="ECO:0000313" key="2">
    <source>
        <dbReference type="EMBL" id="JAD99483.1"/>
    </source>
</evidence>
<organism evidence="2">
    <name type="scientific">Arundo donax</name>
    <name type="common">Giant reed</name>
    <name type="synonym">Donax arundinaceus</name>
    <dbReference type="NCBI Taxonomy" id="35708"/>
    <lineage>
        <taxon>Eukaryota</taxon>
        <taxon>Viridiplantae</taxon>
        <taxon>Streptophyta</taxon>
        <taxon>Embryophyta</taxon>
        <taxon>Tracheophyta</taxon>
        <taxon>Spermatophyta</taxon>
        <taxon>Magnoliopsida</taxon>
        <taxon>Liliopsida</taxon>
        <taxon>Poales</taxon>
        <taxon>Poaceae</taxon>
        <taxon>PACMAD clade</taxon>
        <taxon>Arundinoideae</taxon>
        <taxon>Arundineae</taxon>
        <taxon>Arundo</taxon>
    </lineage>
</organism>
<dbReference type="AlphaFoldDB" id="A0A0A9EKE9"/>
<reference evidence="2" key="2">
    <citation type="journal article" date="2015" name="Data Brief">
        <title>Shoot transcriptome of the giant reed, Arundo donax.</title>
        <authorList>
            <person name="Barrero R.A."/>
            <person name="Guerrero F.D."/>
            <person name="Moolhuijzen P."/>
            <person name="Goolsby J.A."/>
            <person name="Tidwell J."/>
            <person name="Bellgard S.E."/>
            <person name="Bellgard M.I."/>
        </authorList>
    </citation>
    <scope>NUCLEOTIDE SEQUENCE</scope>
    <source>
        <tissue evidence="2">Shoot tissue taken approximately 20 cm above the soil surface</tissue>
    </source>
</reference>
<reference evidence="2" key="1">
    <citation type="submission" date="2014-09" db="EMBL/GenBank/DDBJ databases">
        <authorList>
            <person name="Magalhaes I.L.F."/>
            <person name="Oliveira U."/>
            <person name="Santos F.R."/>
            <person name="Vidigal T.H.D.A."/>
            <person name="Brescovit A.D."/>
            <person name="Santos A.J."/>
        </authorList>
    </citation>
    <scope>NUCLEOTIDE SEQUENCE</scope>
    <source>
        <tissue evidence="2">Shoot tissue taken approximately 20 cm above the soil surface</tissue>
    </source>
</reference>
<sequence>MSAHPRSGVEKSGPKRARILVHQHL</sequence>
<evidence type="ECO:0000256" key="1">
    <source>
        <dbReference type="SAM" id="MobiDB-lite"/>
    </source>
</evidence>
<accession>A0A0A9EKE9</accession>
<name>A0A0A9EKE9_ARUDO</name>
<feature type="region of interest" description="Disordered" evidence="1">
    <location>
        <begin position="1"/>
        <end position="25"/>
    </location>
</feature>